<proteinExistence type="predicted"/>
<dbReference type="InterPro" id="IPR011922">
    <property type="entry name" value="Cell_div_FtsL"/>
</dbReference>
<keyword evidence="8" id="KW-0175">Coiled coil</keyword>
<evidence type="ECO:0000256" key="8">
    <source>
        <dbReference type="SAM" id="Coils"/>
    </source>
</evidence>
<reference evidence="9 10" key="1">
    <citation type="submission" date="2018-10" db="EMBL/GenBank/DDBJ databases">
        <title>Iterative Subtractive Binning of Freshwater Chronoseries Metagenomes Recovers Nearly Complete Genomes from over Four Hundred Novel Species.</title>
        <authorList>
            <person name="Rodriguez-R L.M."/>
            <person name="Tsementzi D."/>
            <person name="Luo C."/>
            <person name="Konstantinidis K.T."/>
        </authorList>
    </citation>
    <scope>NUCLEOTIDE SEQUENCE [LARGE SCALE GENOMIC DNA]</scope>
    <source>
        <strain evidence="9">WB7_2B_003</strain>
    </source>
</reference>
<sequence length="89" mass="10538">MRKKILIVLSIIVFGTICVSYIKNKTRDLEKEILKLKQEQTDLVEKLKNEKLENNYLAAPERVKKLANLHLSPDYIEMDKTNFKYLNEK</sequence>
<evidence type="ECO:0000313" key="10">
    <source>
        <dbReference type="Proteomes" id="UP000572953"/>
    </source>
</evidence>
<name>A0A845S562_9PROT</name>
<evidence type="ECO:0000313" key="9">
    <source>
        <dbReference type="EMBL" id="NCU62780.1"/>
    </source>
</evidence>
<keyword evidence="5" id="KW-1133">Transmembrane helix</keyword>
<organism evidence="9 10">
    <name type="scientific">Candidatus Fonsibacter lacus</name>
    <dbReference type="NCBI Taxonomy" id="2576439"/>
    <lineage>
        <taxon>Bacteria</taxon>
        <taxon>Pseudomonadati</taxon>
        <taxon>Pseudomonadota</taxon>
        <taxon>Alphaproteobacteria</taxon>
        <taxon>Candidatus Pelagibacterales</taxon>
        <taxon>Candidatus Pelagibacterales incertae sedis</taxon>
        <taxon>Candidatus Fonsibacter</taxon>
    </lineage>
</organism>
<evidence type="ECO:0000256" key="3">
    <source>
        <dbReference type="ARBA" id="ARBA00022618"/>
    </source>
</evidence>
<accession>A0A845S562</accession>
<dbReference type="GO" id="GO:0051301">
    <property type="term" value="P:cell division"/>
    <property type="evidence" value="ECO:0007669"/>
    <property type="project" value="UniProtKB-KW"/>
</dbReference>
<keyword evidence="3" id="KW-0132">Cell division</keyword>
<dbReference type="EMBL" id="RGGN01000037">
    <property type="protein sequence ID" value="NCU62780.1"/>
    <property type="molecule type" value="Genomic_DNA"/>
</dbReference>
<dbReference type="Pfam" id="PF04999">
    <property type="entry name" value="FtsL"/>
    <property type="match status" value="1"/>
</dbReference>
<keyword evidence="6" id="KW-0472">Membrane</keyword>
<comment type="subcellular location">
    <subcellularLocation>
        <location evidence="1">Cell membrane</location>
        <topology evidence="1">Single-pass type II membrane protein</topology>
    </subcellularLocation>
</comment>
<dbReference type="AlphaFoldDB" id="A0A845S562"/>
<evidence type="ECO:0000256" key="5">
    <source>
        <dbReference type="ARBA" id="ARBA00022989"/>
    </source>
</evidence>
<keyword evidence="7" id="KW-0131">Cell cycle</keyword>
<keyword evidence="4" id="KW-0812">Transmembrane</keyword>
<protein>
    <recommendedName>
        <fullName evidence="11">Cell division protein FtsL</fullName>
    </recommendedName>
</protein>
<feature type="coiled-coil region" evidence="8">
    <location>
        <begin position="19"/>
        <end position="53"/>
    </location>
</feature>
<dbReference type="Proteomes" id="UP000572953">
    <property type="component" value="Unassembled WGS sequence"/>
</dbReference>
<evidence type="ECO:0000256" key="7">
    <source>
        <dbReference type="ARBA" id="ARBA00023306"/>
    </source>
</evidence>
<gene>
    <name evidence="9" type="ORF">EBV78_01620</name>
</gene>
<evidence type="ECO:0000256" key="6">
    <source>
        <dbReference type="ARBA" id="ARBA00023136"/>
    </source>
</evidence>
<keyword evidence="2" id="KW-1003">Cell membrane</keyword>
<evidence type="ECO:0008006" key="11">
    <source>
        <dbReference type="Google" id="ProtNLM"/>
    </source>
</evidence>
<comment type="caution">
    <text evidence="9">The sequence shown here is derived from an EMBL/GenBank/DDBJ whole genome shotgun (WGS) entry which is preliminary data.</text>
</comment>
<dbReference type="GO" id="GO:0005886">
    <property type="term" value="C:plasma membrane"/>
    <property type="evidence" value="ECO:0007669"/>
    <property type="project" value="UniProtKB-SubCell"/>
</dbReference>
<evidence type="ECO:0000256" key="2">
    <source>
        <dbReference type="ARBA" id="ARBA00022475"/>
    </source>
</evidence>
<evidence type="ECO:0000256" key="4">
    <source>
        <dbReference type="ARBA" id="ARBA00022692"/>
    </source>
</evidence>
<evidence type="ECO:0000256" key="1">
    <source>
        <dbReference type="ARBA" id="ARBA00004401"/>
    </source>
</evidence>